<evidence type="ECO:0000256" key="2">
    <source>
        <dbReference type="ARBA" id="ARBA00008954"/>
    </source>
</evidence>
<comment type="cofactor">
    <cofactor evidence="1">
        <name>pyridoxal 5'-phosphate</name>
        <dbReference type="ChEBI" id="CHEBI:597326"/>
    </cofactor>
</comment>
<dbReference type="GO" id="GO:0016223">
    <property type="term" value="F:beta-alanine:pyruvate transaminase activity"/>
    <property type="evidence" value="ECO:0007669"/>
    <property type="project" value="UniProtKB-EC"/>
</dbReference>
<dbReference type="Pfam" id="PF00202">
    <property type="entry name" value="Aminotran_3"/>
    <property type="match status" value="1"/>
</dbReference>
<dbReference type="GO" id="GO:0030170">
    <property type="term" value="F:pyridoxal phosphate binding"/>
    <property type="evidence" value="ECO:0007669"/>
    <property type="project" value="InterPro"/>
</dbReference>
<dbReference type="PIRSF" id="PIRSF000521">
    <property type="entry name" value="Transaminase_4ab_Lys_Orn"/>
    <property type="match status" value="1"/>
</dbReference>
<name>A0A212KN24_9PROT</name>
<organism evidence="7">
    <name type="scientific">uncultured Alphaproteobacteria bacterium</name>
    <dbReference type="NCBI Taxonomy" id="91750"/>
    <lineage>
        <taxon>Bacteria</taxon>
        <taxon>Pseudomonadati</taxon>
        <taxon>Pseudomonadota</taxon>
        <taxon>Alphaproteobacteria</taxon>
        <taxon>environmental samples</taxon>
    </lineage>
</organism>
<evidence type="ECO:0000256" key="3">
    <source>
        <dbReference type="ARBA" id="ARBA00022576"/>
    </source>
</evidence>
<dbReference type="PANTHER" id="PTHR43094">
    <property type="entry name" value="AMINOTRANSFERASE"/>
    <property type="match status" value="1"/>
</dbReference>
<dbReference type="EC" id="2.6.1.18" evidence="7"/>
<proteinExistence type="inferred from homology"/>
<reference evidence="7" key="1">
    <citation type="submission" date="2016-04" db="EMBL/GenBank/DDBJ databases">
        <authorList>
            <person name="Evans L.H."/>
            <person name="Alamgir A."/>
            <person name="Owens N."/>
            <person name="Weber N.D."/>
            <person name="Virtaneva K."/>
            <person name="Barbian K."/>
            <person name="Babar A."/>
            <person name="Rosenke K."/>
        </authorList>
    </citation>
    <scope>NUCLEOTIDE SEQUENCE</scope>
    <source>
        <strain evidence="7">86</strain>
    </source>
</reference>
<dbReference type="EMBL" id="FLUO01000004">
    <property type="protein sequence ID" value="SBW12995.1"/>
    <property type="molecule type" value="Genomic_DNA"/>
</dbReference>
<evidence type="ECO:0000256" key="4">
    <source>
        <dbReference type="ARBA" id="ARBA00022679"/>
    </source>
</evidence>
<gene>
    <name evidence="7" type="ORF">KL86APRO_40014</name>
</gene>
<dbReference type="InterPro" id="IPR015424">
    <property type="entry name" value="PyrdxlP-dep_Trfase"/>
</dbReference>
<dbReference type="AlphaFoldDB" id="A0A212KN24"/>
<dbReference type="PANTHER" id="PTHR43094:SF1">
    <property type="entry name" value="AMINOTRANSFERASE CLASS-III"/>
    <property type="match status" value="1"/>
</dbReference>
<dbReference type="InterPro" id="IPR015422">
    <property type="entry name" value="PyrdxlP-dep_Trfase_small"/>
</dbReference>
<dbReference type="InterPro" id="IPR049704">
    <property type="entry name" value="Aminotrans_3_PPA_site"/>
</dbReference>
<protein>
    <submittedName>
        <fullName evidence="7">Omega-amino acid--pyruvate aminotransferase</fullName>
        <ecNumber evidence="7">2.6.1.18</ecNumber>
    </submittedName>
</protein>
<sequence>MTQTTTMPNDLSAHWMPFTGNRWFKAHPRMIASAKGCHYTTADGRTLVDGLSGLWCCGAGHARPEIAEAIGRQATQLDYAPGFQVGQPLAFTLATRLAELAPGDLNHVFFTNSGSESADTAIKMARGYWRVKGEPNRSKVIGRVKAYHGVNFGGMSVGGIAGNRKMFGAGIDADHLPHTLLAANAFSKGLPDKGVEKADELEDIIALHDASTIAAVILEPLSGSAGVILPPKGYMQRIREICDKYGILLIFDEVITGFGRTGRMFGAEALGVTPDLMTVAKMLTNGTVPMGAVFASDRVYDTFMENGGPEYAIEFPHGYTYSGHPIACAAALATLDVIETDGLVGRAAALAPYFEDAIHSLKGLPHVEDIRNFGLAGAVQLEELPGQPAKRAFDAFQACWDKGAYVRCGGNTLQFAPAFVAEKTDIDRLFGIVAEVLKSQA</sequence>
<dbReference type="PROSITE" id="PS00600">
    <property type="entry name" value="AA_TRANSFER_CLASS_3"/>
    <property type="match status" value="1"/>
</dbReference>
<evidence type="ECO:0000256" key="5">
    <source>
        <dbReference type="ARBA" id="ARBA00022898"/>
    </source>
</evidence>
<keyword evidence="7" id="KW-0670">Pyruvate</keyword>
<evidence type="ECO:0000256" key="6">
    <source>
        <dbReference type="RuleBase" id="RU003560"/>
    </source>
</evidence>
<dbReference type="Gene3D" id="3.40.640.10">
    <property type="entry name" value="Type I PLP-dependent aspartate aminotransferase-like (Major domain)"/>
    <property type="match status" value="1"/>
</dbReference>
<keyword evidence="4 7" id="KW-0808">Transferase</keyword>
<dbReference type="Gene3D" id="3.90.1150.10">
    <property type="entry name" value="Aspartate Aminotransferase, domain 1"/>
    <property type="match status" value="1"/>
</dbReference>
<dbReference type="InterPro" id="IPR015421">
    <property type="entry name" value="PyrdxlP-dep_Trfase_major"/>
</dbReference>
<dbReference type="SUPFAM" id="SSF53383">
    <property type="entry name" value="PLP-dependent transferases"/>
    <property type="match status" value="1"/>
</dbReference>
<keyword evidence="3 7" id="KW-0032">Aminotransferase</keyword>
<dbReference type="FunFam" id="3.40.640.10:FF:000014">
    <property type="entry name" value="Adenosylmethionine-8-amino-7-oxononanoate aminotransferase, probable"/>
    <property type="match status" value="1"/>
</dbReference>
<evidence type="ECO:0000313" key="7">
    <source>
        <dbReference type="EMBL" id="SBW12995.1"/>
    </source>
</evidence>
<keyword evidence="5 6" id="KW-0663">Pyridoxal phosphate</keyword>
<accession>A0A212KN24</accession>
<dbReference type="CDD" id="cd00610">
    <property type="entry name" value="OAT_like"/>
    <property type="match status" value="1"/>
</dbReference>
<evidence type="ECO:0000256" key="1">
    <source>
        <dbReference type="ARBA" id="ARBA00001933"/>
    </source>
</evidence>
<dbReference type="InterPro" id="IPR005814">
    <property type="entry name" value="Aminotrans_3"/>
</dbReference>
<comment type="similarity">
    <text evidence="2 6">Belongs to the class-III pyridoxal-phosphate-dependent aminotransferase family.</text>
</comment>